<dbReference type="NCBIfam" id="TIGR01444">
    <property type="entry name" value="fkbM_fam"/>
    <property type="match status" value="1"/>
</dbReference>
<keyword evidence="2" id="KW-0808">Transferase</keyword>
<feature type="domain" description="Methyltransferase FkbM" evidence="1">
    <location>
        <begin position="47"/>
        <end position="223"/>
    </location>
</feature>
<dbReference type="Gene3D" id="3.40.50.150">
    <property type="entry name" value="Vaccinia Virus protein VP39"/>
    <property type="match status" value="1"/>
</dbReference>
<dbReference type="AlphaFoldDB" id="A0A1P8WNY0"/>
<protein>
    <submittedName>
        <fullName evidence="2">Methyltransferase, FkbM family</fullName>
    </submittedName>
</protein>
<dbReference type="InterPro" id="IPR006342">
    <property type="entry name" value="FkbM_mtfrase"/>
</dbReference>
<dbReference type="PANTHER" id="PTHR34203:SF15">
    <property type="entry name" value="SLL1173 PROTEIN"/>
    <property type="match status" value="1"/>
</dbReference>
<dbReference type="Proteomes" id="UP000187735">
    <property type="component" value="Chromosome"/>
</dbReference>
<dbReference type="EMBL" id="CP017641">
    <property type="protein sequence ID" value="APZ95759.1"/>
    <property type="molecule type" value="Genomic_DNA"/>
</dbReference>
<dbReference type="RefSeq" id="WP_077026871.1">
    <property type="nucleotide sequence ID" value="NZ_CP017641.1"/>
</dbReference>
<dbReference type="InterPro" id="IPR052514">
    <property type="entry name" value="SAM-dependent_MTase"/>
</dbReference>
<sequence length="238" mass="26956">MGTLRHICRNLLHRTVLSLGFQLSRARPFERAIRRFELTHDDFYFVQVGAYNGVTSDPFVPFLIEGVWTSVLIEPQQRYFDVLQNIYGDRNQIACRNVAIGPSDGTATMYSVREDAAGLPHWASQLASFQYDVIASHADRIPNIEDLIEARDVPCVTLATVVQEAKFPRVDLLAIDVEGYDFEVLKQLDELPTLPSFIYYEHGHLSEADYQASLRLLSERGYRTHSVNEGDTFAEVAG</sequence>
<evidence type="ECO:0000313" key="3">
    <source>
        <dbReference type="Proteomes" id="UP000187735"/>
    </source>
</evidence>
<dbReference type="KEGG" id="fmr:Fuma_05421"/>
<name>A0A1P8WNY0_9PLAN</name>
<organism evidence="2 3">
    <name type="scientific">Fuerstiella marisgermanici</name>
    <dbReference type="NCBI Taxonomy" id="1891926"/>
    <lineage>
        <taxon>Bacteria</taxon>
        <taxon>Pseudomonadati</taxon>
        <taxon>Planctomycetota</taxon>
        <taxon>Planctomycetia</taxon>
        <taxon>Planctomycetales</taxon>
        <taxon>Planctomycetaceae</taxon>
        <taxon>Fuerstiella</taxon>
    </lineage>
</organism>
<dbReference type="PANTHER" id="PTHR34203">
    <property type="entry name" value="METHYLTRANSFERASE, FKBM FAMILY PROTEIN"/>
    <property type="match status" value="1"/>
</dbReference>
<evidence type="ECO:0000313" key="2">
    <source>
        <dbReference type="EMBL" id="APZ95759.1"/>
    </source>
</evidence>
<dbReference type="InterPro" id="IPR029063">
    <property type="entry name" value="SAM-dependent_MTases_sf"/>
</dbReference>
<dbReference type="STRING" id="1891926.Fuma_05421"/>
<gene>
    <name evidence="2" type="ORF">Fuma_05421</name>
</gene>
<reference evidence="2 3" key="1">
    <citation type="journal article" date="2016" name="Front. Microbiol.">
        <title>Fuerstia marisgermanicae gen. nov., sp. nov., an Unusual Member of the Phylum Planctomycetes from the German Wadden Sea.</title>
        <authorList>
            <person name="Kohn T."/>
            <person name="Heuer A."/>
            <person name="Jogler M."/>
            <person name="Vollmers J."/>
            <person name="Boedeker C."/>
            <person name="Bunk B."/>
            <person name="Rast P."/>
            <person name="Borchert D."/>
            <person name="Glockner I."/>
            <person name="Freese H.M."/>
            <person name="Klenk H.P."/>
            <person name="Overmann J."/>
            <person name="Kaster A.K."/>
            <person name="Rohde M."/>
            <person name="Wiegand S."/>
            <person name="Jogler C."/>
        </authorList>
    </citation>
    <scope>NUCLEOTIDE SEQUENCE [LARGE SCALE GENOMIC DNA]</scope>
    <source>
        <strain evidence="2 3">NH11</strain>
    </source>
</reference>
<dbReference type="GO" id="GO:0032259">
    <property type="term" value="P:methylation"/>
    <property type="evidence" value="ECO:0007669"/>
    <property type="project" value="UniProtKB-KW"/>
</dbReference>
<evidence type="ECO:0000259" key="1">
    <source>
        <dbReference type="Pfam" id="PF05050"/>
    </source>
</evidence>
<proteinExistence type="predicted"/>
<dbReference type="GO" id="GO:0008168">
    <property type="term" value="F:methyltransferase activity"/>
    <property type="evidence" value="ECO:0007669"/>
    <property type="project" value="UniProtKB-KW"/>
</dbReference>
<keyword evidence="2" id="KW-0489">Methyltransferase</keyword>
<dbReference type="Pfam" id="PF05050">
    <property type="entry name" value="Methyltransf_21"/>
    <property type="match status" value="1"/>
</dbReference>
<keyword evidence="3" id="KW-1185">Reference proteome</keyword>
<dbReference type="OrthoDB" id="269823at2"/>
<accession>A0A1P8WNY0</accession>
<dbReference type="SUPFAM" id="SSF53335">
    <property type="entry name" value="S-adenosyl-L-methionine-dependent methyltransferases"/>
    <property type="match status" value="1"/>
</dbReference>